<evidence type="ECO:0000256" key="1">
    <source>
        <dbReference type="SAM" id="Phobius"/>
    </source>
</evidence>
<feature type="transmembrane region" description="Helical" evidence="1">
    <location>
        <begin position="61"/>
        <end position="80"/>
    </location>
</feature>
<proteinExistence type="predicted"/>
<dbReference type="Proteomes" id="UP000243542">
    <property type="component" value="Unassembled WGS sequence"/>
</dbReference>
<dbReference type="EMBL" id="PDJK01000002">
    <property type="protein sequence ID" value="PFG48257.1"/>
    <property type="molecule type" value="Genomic_DNA"/>
</dbReference>
<comment type="caution">
    <text evidence="2">The sequence shown here is derived from an EMBL/GenBank/DDBJ whole genome shotgun (WGS) entry which is preliminary data.</text>
</comment>
<dbReference type="RefSeq" id="WP_098512365.1">
    <property type="nucleotide sequence ID" value="NZ_JBIAKZ010000002.1"/>
</dbReference>
<sequence length="200" mass="21863">MTPHEQSGTQQGREAFRSRLENHFHQAWGVPASAIFFRTQRFRLDYPGRSDLGALGLAGKIAWTLCLPFFAVYVLVGSILSEVGINLPALEDKETVKPGTVRVLGMVKAESVTSLIDALRRGRRGGWLVLAQGRAAFVKGSAPTAVNQPTWACTDGSVTLSVNTDHHNEIHLAWRQVARASLYLDPAEGAIALRQSRNFA</sequence>
<gene>
    <name evidence="2" type="ORF">ATK36_3336</name>
</gene>
<protein>
    <submittedName>
        <fullName evidence="2">Uncharacterized protein</fullName>
    </submittedName>
</protein>
<evidence type="ECO:0000313" key="2">
    <source>
        <dbReference type="EMBL" id="PFG48257.1"/>
    </source>
</evidence>
<reference evidence="2 3" key="1">
    <citation type="submission" date="2017-10" db="EMBL/GenBank/DDBJ databases">
        <title>Sequencing the genomes of 1000 actinobacteria strains.</title>
        <authorList>
            <person name="Klenk H.-P."/>
        </authorList>
    </citation>
    <scope>NUCLEOTIDE SEQUENCE [LARGE SCALE GENOMIC DNA]</scope>
    <source>
        <strain evidence="2 3">DSM 46092</strain>
    </source>
</reference>
<accession>A0A2A9FA00</accession>
<keyword evidence="1" id="KW-0472">Membrane</keyword>
<keyword evidence="1" id="KW-0812">Transmembrane</keyword>
<keyword evidence="1" id="KW-1133">Transmembrane helix</keyword>
<dbReference type="AlphaFoldDB" id="A0A2A9FA00"/>
<organism evidence="2 3">
    <name type="scientific">Amycolatopsis sulphurea</name>
    <dbReference type="NCBI Taxonomy" id="76022"/>
    <lineage>
        <taxon>Bacteria</taxon>
        <taxon>Bacillati</taxon>
        <taxon>Actinomycetota</taxon>
        <taxon>Actinomycetes</taxon>
        <taxon>Pseudonocardiales</taxon>
        <taxon>Pseudonocardiaceae</taxon>
        <taxon>Amycolatopsis</taxon>
    </lineage>
</organism>
<keyword evidence="3" id="KW-1185">Reference proteome</keyword>
<name>A0A2A9FA00_9PSEU</name>
<evidence type="ECO:0000313" key="3">
    <source>
        <dbReference type="Proteomes" id="UP000243542"/>
    </source>
</evidence>